<protein>
    <recommendedName>
        <fullName evidence="2">YCII-related domain-containing protein</fullName>
    </recommendedName>
</protein>
<sequence length="148" mass="16526">MLSKVFPALLLVGFLVMLIVSFKPTVHRSYTEKKTTAITPNVTDTVKVEMKKYWMVFLKRGPQRNQREADAAKIQEKHLANIERLAASGKLLVAGPFGDDGDLRGIFILDCADSLEAANLVKTDTAVITGRLTFEIKSWWTAKNAVFK</sequence>
<dbReference type="Proteomes" id="UP000324611">
    <property type="component" value="Unassembled WGS sequence"/>
</dbReference>
<evidence type="ECO:0000313" key="3">
    <source>
        <dbReference type="EMBL" id="KAA2240063.1"/>
    </source>
</evidence>
<proteinExistence type="inferred from homology"/>
<gene>
    <name evidence="3" type="ORF">F0L74_28235</name>
</gene>
<evidence type="ECO:0000313" key="4">
    <source>
        <dbReference type="Proteomes" id="UP000324611"/>
    </source>
</evidence>
<dbReference type="InterPro" id="IPR011008">
    <property type="entry name" value="Dimeric_a/b-barrel"/>
</dbReference>
<dbReference type="SUPFAM" id="SSF54909">
    <property type="entry name" value="Dimeric alpha+beta barrel"/>
    <property type="match status" value="1"/>
</dbReference>
<dbReference type="RefSeq" id="WP_149841241.1">
    <property type="nucleotide sequence ID" value="NZ_VUOC01000004.1"/>
</dbReference>
<reference evidence="3 4" key="1">
    <citation type="submission" date="2019-09" db="EMBL/GenBank/DDBJ databases">
        <title>Chitinophaga ginsengihumi sp. nov., isolated from soil of ginseng rhizosphere.</title>
        <authorList>
            <person name="Lee J."/>
        </authorList>
    </citation>
    <scope>NUCLEOTIDE SEQUENCE [LARGE SCALE GENOMIC DNA]</scope>
    <source>
        <strain evidence="3 4">BN140078</strain>
    </source>
</reference>
<comment type="caution">
    <text evidence="3">The sequence shown here is derived from an EMBL/GenBank/DDBJ whole genome shotgun (WGS) entry which is preliminary data.</text>
</comment>
<evidence type="ECO:0000259" key="2">
    <source>
        <dbReference type="Pfam" id="PF03795"/>
    </source>
</evidence>
<reference evidence="3 4" key="2">
    <citation type="submission" date="2019-09" db="EMBL/GenBank/DDBJ databases">
        <authorList>
            <person name="Jin C."/>
        </authorList>
    </citation>
    <scope>NUCLEOTIDE SEQUENCE [LARGE SCALE GENOMIC DNA]</scope>
    <source>
        <strain evidence="3 4">BN140078</strain>
    </source>
</reference>
<feature type="domain" description="YCII-related" evidence="2">
    <location>
        <begin position="65"/>
        <end position="131"/>
    </location>
</feature>
<accession>A0A5B2VKE2</accession>
<dbReference type="EMBL" id="VUOC01000004">
    <property type="protein sequence ID" value="KAA2240063.1"/>
    <property type="molecule type" value="Genomic_DNA"/>
</dbReference>
<organism evidence="3 4">
    <name type="scientific">Chitinophaga agrisoli</name>
    <dbReference type="NCBI Taxonomy" id="2607653"/>
    <lineage>
        <taxon>Bacteria</taxon>
        <taxon>Pseudomonadati</taxon>
        <taxon>Bacteroidota</taxon>
        <taxon>Chitinophagia</taxon>
        <taxon>Chitinophagales</taxon>
        <taxon>Chitinophagaceae</taxon>
        <taxon>Chitinophaga</taxon>
    </lineage>
</organism>
<dbReference type="InterPro" id="IPR005545">
    <property type="entry name" value="YCII"/>
</dbReference>
<dbReference type="Gene3D" id="3.30.70.1060">
    <property type="entry name" value="Dimeric alpha+beta barrel"/>
    <property type="match status" value="1"/>
</dbReference>
<name>A0A5B2VKE2_9BACT</name>
<dbReference type="Pfam" id="PF03795">
    <property type="entry name" value="YCII"/>
    <property type="match status" value="1"/>
</dbReference>
<evidence type="ECO:0000256" key="1">
    <source>
        <dbReference type="ARBA" id="ARBA00007689"/>
    </source>
</evidence>
<dbReference type="AlphaFoldDB" id="A0A5B2VKE2"/>
<comment type="similarity">
    <text evidence="1">Belongs to the YciI family.</text>
</comment>
<keyword evidence="4" id="KW-1185">Reference proteome</keyword>